<accession>W9B0E5</accession>
<dbReference type="EMBL" id="CCBB010000002">
    <property type="protein sequence ID" value="CDO08602.1"/>
    <property type="molecule type" value="Genomic_DNA"/>
</dbReference>
<dbReference type="GO" id="GO:0009103">
    <property type="term" value="P:lipopolysaccharide biosynthetic process"/>
    <property type="evidence" value="ECO:0007669"/>
    <property type="project" value="TreeGrafter"/>
</dbReference>
<dbReference type="GO" id="GO:0016757">
    <property type="term" value="F:glycosyltransferase activity"/>
    <property type="evidence" value="ECO:0007669"/>
    <property type="project" value="UniProtKB-KW"/>
</dbReference>
<reference evidence="2" key="2">
    <citation type="submission" date="2014-03" db="EMBL/GenBank/DDBJ databases">
        <authorList>
            <person name="Urmite Genomes"/>
        </authorList>
    </citation>
    <scope>NUCLEOTIDE SEQUENCE</scope>
    <source>
        <strain evidence="2">DSM 44829</strain>
    </source>
</reference>
<evidence type="ECO:0000256" key="1">
    <source>
        <dbReference type="ARBA" id="ARBA00022679"/>
    </source>
</evidence>
<proteinExistence type="predicted"/>
<dbReference type="Gene3D" id="3.40.50.2000">
    <property type="entry name" value="Glycogen Phosphorylase B"/>
    <property type="match status" value="1"/>
</dbReference>
<name>W9B0E5_MYCCO</name>
<protein>
    <submittedName>
        <fullName evidence="2">GDP-mannose:glycolipid 4-beta-D-mannosyltransferase</fullName>
    </submittedName>
</protein>
<dbReference type="STRING" id="258533.BN977_03421"/>
<dbReference type="AlphaFoldDB" id="W9B0E5"/>
<dbReference type="eggNOG" id="COG0438">
    <property type="taxonomic scope" value="Bacteria"/>
</dbReference>
<keyword evidence="1" id="KW-0808">Transferase</keyword>
<dbReference type="Pfam" id="PF13692">
    <property type="entry name" value="Glyco_trans_1_4"/>
    <property type="match status" value="1"/>
</dbReference>
<dbReference type="Proteomes" id="UP000028870">
    <property type="component" value="Unassembled WGS sequence"/>
</dbReference>
<dbReference type="PANTHER" id="PTHR46401:SF2">
    <property type="entry name" value="GLYCOSYLTRANSFERASE WBBK-RELATED"/>
    <property type="match status" value="1"/>
</dbReference>
<organism evidence="2 3">
    <name type="scientific">Mycolicibacterium cosmeticum</name>
    <dbReference type="NCBI Taxonomy" id="258533"/>
    <lineage>
        <taxon>Bacteria</taxon>
        <taxon>Bacillati</taxon>
        <taxon>Actinomycetota</taxon>
        <taxon>Actinomycetes</taxon>
        <taxon>Mycobacteriales</taxon>
        <taxon>Mycobacteriaceae</taxon>
        <taxon>Mycolicibacterium</taxon>
    </lineage>
</organism>
<keyword evidence="3" id="KW-1185">Reference proteome</keyword>
<sequence>MRKRAARGDRRRAAAHATAAQHSDVRVQMWPRWFDNPYLPSLIESLRASGVRAGSSTLLYLGAYRLRPGDWLHLHWPGEAHLHKSRLLYRVHAASVRIQLRALKRRGVRIAWTAHNLVPHDDPHPDLGRKARRDLLAMTDHVFVHFDGACAELAETFGYTGPCTTVHHPHYVADYPAPPSREEARARLGIPSDGFVALAFGRIRPYKGVGNAIEAFQRIAGANDRLIIAGTRQGDVSAELALAADDPRIIVHAKHIPDSEVPLYYGAADAAVISHRAFFTSGSAVLALSMGCPVVGPALHHLADLAGPQRLYAVEPSVDGLAAGLAEARAAAGITDHAAVRDWAEHYGSWRDAANRTAAVLTGGRAVSA</sequence>
<dbReference type="SUPFAM" id="SSF53756">
    <property type="entry name" value="UDP-Glycosyltransferase/glycogen phosphorylase"/>
    <property type="match status" value="1"/>
</dbReference>
<gene>
    <name evidence="2" type="primary">gumI</name>
    <name evidence="2" type="ORF">BN977_03421</name>
</gene>
<evidence type="ECO:0000313" key="2">
    <source>
        <dbReference type="EMBL" id="CDO08602.1"/>
    </source>
</evidence>
<dbReference type="PANTHER" id="PTHR46401">
    <property type="entry name" value="GLYCOSYLTRANSFERASE WBBK-RELATED"/>
    <property type="match status" value="1"/>
</dbReference>
<evidence type="ECO:0000313" key="3">
    <source>
        <dbReference type="Proteomes" id="UP000028870"/>
    </source>
</evidence>
<reference evidence="2" key="1">
    <citation type="submission" date="2014-03" db="EMBL/GenBank/DDBJ databases">
        <title>Draft Genome Sequence of Mycobacterium cosmeticum DSM 44829.</title>
        <authorList>
            <person name="Croce O."/>
            <person name="Robert C."/>
            <person name="Raoult D."/>
            <person name="Drancourt M."/>
        </authorList>
    </citation>
    <scope>NUCLEOTIDE SEQUENCE [LARGE SCALE GENOMIC DNA]</scope>
    <source>
        <strain evidence="2">DSM 44829</strain>
    </source>
</reference>
<comment type="caution">
    <text evidence="2">The sequence shown here is derived from an EMBL/GenBank/DDBJ whole genome shotgun (WGS) entry which is preliminary data.</text>
</comment>